<feature type="transmembrane region" description="Helical" evidence="1">
    <location>
        <begin position="47"/>
        <end position="69"/>
    </location>
</feature>
<keyword evidence="1" id="KW-0812">Transmembrane</keyword>
<dbReference type="Gene3D" id="3.40.1350.10">
    <property type="match status" value="1"/>
</dbReference>
<dbReference type="Proteomes" id="UP001154312">
    <property type="component" value="Unassembled WGS sequence"/>
</dbReference>
<dbReference type="InterPro" id="IPR011335">
    <property type="entry name" value="Restrct_endonuc-II-like"/>
</dbReference>
<keyword evidence="3" id="KW-0378">Hydrolase</keyword>
<evidence type="ECO:0000256" key="1">
    <source>
        <dbReference type="SAM" id="Phobius"/>
    </source>
</evidence>
<comment type="caution">
    <text evidence="3">The sequence shown here is derived from an EMBL/GenBank/DDBJ whole genome shotgun (WGS) entry which is preliminary data.</text>
</comment>
<protein>
    <submittedName>
        <fullName evidence="3">Restriction endonuclease</fullName>
        <ecNumber evidence="3">3.1.21.-</ecNumber>
    </submittedName>
</protein>
<dbReference type="AlphaFoldDB" id="A0A9X4JTR7"/>
<accession>A0A9X4JTR7</accession>
<gene>
    <name evidence="3" type="ORF">L7E55_12620</name>
</gene>
<dbReference type="InterPro" id="IPR007560">
    <property type="entry name" value="Restrct_endonuc_IV_Mrr"/>
</dbReference>
<reference evidence="3" key="1">
    <citation type="submission" date="2022-02" db="EMBL/GenBank/DDBJ databases">
        <authorList>
            <person name="Leng L."/>
        </authorList>
    </citation>
    <scope>NUCLEOTIDE SEQUENCE</scope>
    <source>
        <strain evidence="3">JI</strain>
    </source>
</reference>
<evidence type="ECO:0000313" key="4">
    <source>
        <dbReference type="Proteomes" id="UP001154312"/>
    </source>
</evidence>
<name>A0A9X4JTR7_9FIRM</name>
<keyword evidence="3" id="KW-0540">Nuclease</keyword>
<dbReference type="GO" id="GO:0003677">
    <property type="term" value="F:DNA binding"/>
    <property type="evidence" value="ECO:0007669"/>
    <property type="project" value="InterPro"/>
</dbReference>
<feature type="domain" description="Restriction endonuclease type IV Mrr" evidence="2">
    <location>
        <begin position="129"/>
        <end position="213"/>
    </location>
</feature>
<feature type="transmembrane region" description="Helical" evidence="1">
    <location>
        <begin position="282"/>
        <end position="302"/>
    </location>
</feature>
<dbReference type="EMBL" id="JAKOAV010000025">
    <property type="protein sequence ID" value="MDF9409189.1"/>
    <property type="molecule type" value="Genomic_DNA"/>
</dbReference>
<dbReference type="GO" id="GO:0016787">
    <property type="term" value="F:hydrolase activity"/>
    <property type="evidence" value="ECO:0007669"/>
    <property type="project" value="UniProtKB-KW"/>
</dbReference>
<feature type="transmembrane region" description="Helical" evidence="1">
    <location>
        <begin position="259"/>
        <end position="276"/>
    </location>
</feature>
<evidence type="ECO:0000259" key="2">
    <source>
        <dbReference type="Pfam" id="PF04471"/>
    </source>
</evidence>
<sequence>MLYNKKEPKEDTRSVLGRRFDRLCGLFLLWLVNFLFVASLVEKLLTALMFSIPLLVLEAVALRIFLNIIGRKRQQQRRFWLAGKKFIEDISKINSRNEFILTVLELFAKIPEFQTLSLNTSRKCDDNDKEKGIDLIGIYQGVPVAILCMRTEGGNRINQSDIRTFAGALSHGGYKNGLFVTTGEYAPGLTRIIKEISRKGINIKLIDRSGMMNLALRAGLGGLQEKDATPGVSFPAVNDKRTIFILIWNSVFRFEKAKSYFLFGLMLYGGHLLMRGTSFLSLFYLSFALLNILMGAVCLYLGRNVVGNDPLKGFEPDKR</sequence>
<evidence type="ECO:0000313" key="3">
    <source>
        <dbReference type="EMBL" id="MDF9409189.1"/>
    </source>
</evidence>
<keyword evidence="1" id="KW-0472">Membrane</keyword>
<keyword evidence="4" id="KW-1185">Reference proteome</keyword>
<keyword evidence="1" id="KW-1133">Transmembrane helix</keyword>
<dbReference type="Pfam" id="PF04471">
    <property type="entry name" value="Mrr_cat"/>
    <property type="match status" value="1"/>
</dbReference>
<dbReference type="InterPro" id="IPR011856">
    <property type="entry name" value="tRNA_endonuc-like_dom_sf"/>
</dbReference>
<dbReference type="SUPFAM" id="SSF52980">
    <property type="entry name" value="Restriction endonuclease-like"/>
    <property type="match status" value="1"/>
</dbReference>
<dbReference type="GO" id="GO:0009307">
    <property type="term" value="P:DNA restriction-modification system"/>
    <property type="evidence" value="ECO:0007669"/>
    <property type="project" value="InterPro"/>
</dbReference>
<dbReference type="GO" id="GO:0004519">
    <property type="term" value="F:endonuclease activity"/>
    <property type="evidence" value="ECO:0007669"/>
    <property type="project" value="UniProtKB-KW"/>
</dbReference>
<proteinExistence type="predicted"/>
<dbReference type="RefSeq" id="WP_277444632.1">
    <property type="nucleotide sequence ID" value="NZ_JAKOAV010000025.1"/>
</dbReference>
<keyword evidence="3" id="KW-0255">Endonuclease</keyword>
<organism evidence="3 4">
    <name type="scientific">Pelotomaculum isophthalicicum JI</name>
    <dbReference type="NCBI Taxonomy" id="947010"/>
    <lineage>
        <taxon>Bacteria</taxon>
        <taxon>Bacillati</taxon>
        <taxon>Bacillota</taxon>
        <taxon>Clostridia</taxon>
        <taxon>Eubacteriales</taxon>
        <taxon>Desulfotomaculaceae</taxon>
        <taxon>Pelotomaculum</taxon>
    </lineage>
</organism>
<dbReference type="EC" id="3.1.21.-" evidence="3"/>
<feature type="transmembrane region" description="Helical" evidence="1">
    <location>
        <begin position="20"/>
        <end position="41"/>
    </location>
</feature>